<gene>
    <name evidence="2" type="ORF">FJR45_06590</name>
</gene>
<dbReference type="Pfam" id="PF01381">
    <property type="entry name" value="HTH_3"/>
    <property type="match status" value="1"/>
</dbReference>
<feature type="domain" description="HTH cro/C1-type" evidence="1">
    <location>
        <begin position="7"/>
        <end position="61"/>
    </location>
</feature>
<dbReference type="GO" id="GO:0003677">
    <property type="term" value="F:DNA binding"/>
    <property type="evidence" value="ECO:0007669"/>
    <property type="project" value="InterPro"/>
</dbReference>
<evidence type="ECO:0000259" key="1">
    <source>
        <dbReference type="PROSITE" id="PS50943"/>
    </source>
</evidence>
<name>A0A7M1B1M2_9BACT</name>
<organism evidence="2 3">
    <name type="scientific">Sulfurimonas sediminis</name>
    <dbReference type="NCBI Taxonomy" id="2590020"/>
    <lineage>
        <taxon>Bacteria</taxon>
        <taxon>Pseudomonadati</taxon>
        <taxon>Campylobacterota</taxon>
        <taxon>Epsilonproteobacteria</taxon>
        <taxon>Campylobacterales</taxon>
        <taxon>Sulfurimonadaceae</taxon>
        <taxon>Sulfurimonas</taxon>
    </lineage>
</organism>
<protein>
    <submittedName>
        <fullName evidence="2">Helix-turn-helix transcriptional regulator</fullName>
    </submittedName>
</protein>
<dbReference type="KEGG" id="ssei:FJR45_06590"/>
<dbReference type="EMBL" id="CP041235">
    <property type="protein sequence ID" value="QOP43634.1"/>
    <property type="molecule type" value="Genomic_DNA"/>
</dbReference>
<sequence length="71" mass="8621">MEAYQKIKMIRKILGLSQEEFASKIGMKQRNYSYLENGQYELSYRVLRSIIETYDVNLCWFWYGKGEMFCK</sequence>
<dbReference type="CDD" id="cd00093">
    <property type="entry name" value="HTH_XRE"/>
    <property type="match status" value="1"/>
</dbReference>
<dbReference type="Proteomes" id="UP000593719">
    <property type="component" value="Chromosome"/>
</dbReference>
<dbReference type="Gene3D" id="1.10.260.40">
    <property type="entry name" value="lambda repressor-like DNA-binding domains"/>
    <property type="match status" value="1"/>
</dbReference>
<dbReference type="PROSITE" id="PS50943">
    <property type="entry name" value="HTH_CROC1"/>
    <property type="match status" value="1"/>
</dbReference>
<evidence type="ECO:0000313" key="2">
    <source>
        <dbReference type="EMBL" id="QOP43634.1"/>
    </source>
</evidence>
<dbReference type="InterPro" id="IPR001387">
    <property type="entry name" value="Cro/C1-type_HTH"/>
</dbReference>
<dbReference type="AlphaFoldDB" id="A0A7M1B1M2"/>
<dbReference type="RefSeq" id="WP_193149758.1">
    <property type="nucleotide sequence ID" value="NZ_CP041235.1"/>
</dbReference>
<dbReference type="SUPFAM" id="SSF47413">
    <property type="entry name" value="lambda repressor-like DNA-binding domains"/>
    <property type="match status" value="1"/>
</dbReference>
<accession>A0A7M1B1M2</accession>
<proteinExistence type="predicted"/>
<keyword evidence="3" id="KW-1185">Reference proteome</keyword>
<reference evidence="2 3" key="1">
    <citation type="submission" date="2019-06" db="EMBL/GenBank/DDBJ databases">
        <title>Sulfurimonas gotlandica sp. nov., a chemoautotrophic and psychrotolerant epsilonproteobacterium isolated from a pelagic redoxcline, and an emended description of the genus Sulfurimonas.</title>
        <authorList>
            <person name="Wang S."/>
            <person name="Jiang L."/>
            <person name="Shao Z."/>
        </authorList>
    </citation>
    <scope>NUCLEOTIDE SEQUENCE [LARGE SCALE GENOMIC DNA]</scope>
    <source>
        <strain evidence="2 3">S2-6</strain>
    </source>
</reference>
<dbReference type="InterPro" id="IPR010982">
    <property type="entry name" value="Lambda_DNA-bd_dom_sf"/>
</dbReference>
<evidence type="ECO:0000313" key="3">
    <source>
        <dbReference type="Proteomes" id="UP000593719"/>
    </source>
</evidence>
<dbReference type="SMART" id="SM00530">
    <property type="entry name" value="HTH_XRE"/>
    <property type="match status" value="1"/>
</dbReference>